<dbReference type="GO" id="GO:0005739">
    <property type="term" value="C:mitochondrion"/>
    <property type="evidence" value="ECO:0007669"/>
    <property type="project" value="UniProtKB-SubCell"/>
</dbReference>
<dbReference type="OrthoDB" id="277888at2759"/>
<dbReference type="InterPro" id="IPR000352">
    <property type="entry name" value="Pep_chain_release_fac_I"/>
</dbReference>
<name>A0A9P8T172_9ASCO</name>
<evidence type="ECO:0000256" key="4">
    <source>
        <dbReference type="ARBA" id="ARBA00023128"/>
    </source>
</evidence>
<sequence>MLKSIGSLWQATRQLSVKIPRANKMPPRPKVVETDIQEKFIKGGSGKGGQKINKTNSKVQLTHIPTGLVVTSQATRSREQNRKIAREIMAAKIDEMENGEHSRAAIVNLRRKMVKERASRKSRAKYKALEEEKKAKGEEWDVVIDLDEEQKH</sequence>
<dbReference type="Pfam" id="PF00472">
    <property type="entry name" value="RF-1"/>
    <property type="match status" value="1"/>
</dbReference>
<dbReference type="GeneID" id="70238454"/>
<proteinExistence type="inferred from homology"/>
<dbReference type="EMBL" id="JAEUBE010000439">
    <property type="protein sequence ID" value="KAH3661640.1"/>
    <property type="molecule type" value="Genomic_DNA"/>
</dbReference>
<gene>
    <name evidence="6" type="ORF">OGAPHI_006490</name>
</gene>
<dbReference type="InterPro" id="IPR052405">
    <property type="entry name" value="Mito_Transl_Release_Factor"/>
</dbReference>
<dbReference type="FunFam" id="3.30.160.20:FF:000065">
    <property type="entry name" value="Peptidyl-tRNA hydrolase domain protein"/>
    <property type="match status" value="1"/>
</dbReference>
<comment type="caution">
    <text evidence="6">The sequence shown here is derived from an EMBL/GenBank/DDBJ whole genome shotgun (WGS) entry which is preliminary data.</text>
</comment>
<comment type="similarity">
    <text evidence="2">Belongs to the prokaryotic/mitochondrial release factor family.</text>
</comment>
<comment type="subcellular location">
    <subcellularLocation>
        <location evidence="1">Mitochondrion</location>
    </subcellularLocation>
</comment>
<keyword evidence="4" id="KW-0496">Mitochondrion</keyword>
<dbReference type="AlphaFoldDB" id="A0A9P8T172"/>
<protein>
    <recommendedName>
        <fullName evidence="5">Prokaryotic-type class I peptide chain release factors domain-containing protein</fullName>
    </recommendedName>
</protein>
<organism evidence="6 7">
    <name type="scientific">Ogataea philodendri</name>
    <dbReference type="NCBI Taxonomy" id="1378263"/>
    <lineage>
        <taxon>Eukaryota</taxon>
        <taxon>Fungi</taxon>
        <taxon>Dikarya</taxon>
        <taxon>Ascomycota</taxon>
        <taxon>Saccharomycotina</taxon>
        <taxon>Pichiomycetes</taxon>
        <taxon>Pichiales</taxon>
        <taxon>Pichiaceae</taxon>
        <taxon>Ogataea</taxon>
    </lineage>
</organism>
<dbReference type="InterPro" id="IPR045853">
    <property type="entry name" value="Pep_chain_release_fac_I_sf"/>
</dbReference>
<dbReference type="Proteomes" id="UP000769157">
    <property type="component" value="Unassembled WGS sequence"/>
</dbReference>
<accession>A0A9P8T172</accession>
<dbReference type="RefSeq" id="XP_046058753.1">
    <property type="nucleotide sequence ID" value="XM_046207781.1"/>
</dbReference>
<evidence type="ECO:0000256" key="3">
    <source>
        <dbReference type="ARBA" id="ARBA00022946"/>
    </source>
</evidence>
<dbReference type="GO" id="GO:0003747">
    <property type="term" value="F:translation release factor activity"/>
    <property type="evidence" value="ECO:0007669"/>
    <property type="project" value="InterPro"/>
</dbReference>
<evidence type="ECO:0000313" key="6">
    <source>
        <dbReference type="EMBL" id="KAH3661640.1"/>
    </source>
</evidence>
<reference evidence="6" key="1">
    <citation type="journal article" date="2021" name="Open Biol.">
        <title>Shared evolutionary footprints suggest mitochondrial oxidative damage underlies multiple complex I losses in fungi.</title>
        <authorList>
            <person name="Schikora-Tamarit M.A."/>
            <person name="Marcet-Houben M."/>
            <person name="Nosek J."/>
            <person name="Gabaldon T."/>
        </authorList>
    </citation>
    <scope>NUCLEOTIDE SEQUENCE</scope>
    <source>
        <strain evidence="6">CBS6075</strain>
    </source>
</reference>
<dbReference type="SUPFAM" id="SSF75620">
    <property type="entry name" value="Release factor"/>
    <property type="match status" value="1"/>
</dbReference>
<dbReference type="GO" id="GO:0032543">
    <property type="term" value="P:mitochondrial translation"/>
    <property type="evidence" value="ECO:0007669"/>
    <property type="project" value="UniProtKB-ARBA"/>
</dbReference>
<keyword evidence="3" id="KW-0809">Transit peptide</keyword>
<evidence type="ECO:0000313" key="7">
    <source>
        <dbReference type="Proteomes" id="UP000769157"/>
    </source>
</evidence>
<dbReference type="PANTHER" id="PTHR46203">
    <property type="entry name" value="PROBABLE PEPTIDE CHAIN RELEASE FACTOR C12ORF65"/>
    <property type="match status" value="1"/>
</dbReference>
<evidence type="ECO:0000256" key="2">
    <source>
        <dbReference type="ARBA" id="ARBA00010835"/>
    </source>
</evidence>
<dbReference type="PANTHER" id="PTHR46203:SF1">
    <property type="entry name" value="MITOCHONDRIAL TRANSLATION RELEASE FACTOR IN RESCUE"/>
    <property type="match status" value="1"/>
</dbReference>
<keyword evidence="7" id="KW-1185">Reference proteome</keyword>
<evidence type="ECO:0000259" key="5">
    <source>
        <dbReference type="Pfam" id="PF00472"/>
    </source>
</evidence>
<evidence type="ECO:0000256" key="1">
    <source>
        <dbReference type="ARBA" id="ARBA00004173"/>
    </source>
</evidence>
<feature type="domain" description="Prokaryotic-type class I peptide chain release factors" evidence="5">
    <location>
        <begin position="31"/>
        <end position="129"/>
    </location>
</feature>
<reference evidence="6" key="2">
    <citation type="submission" date="2021-01" db="EMBL/GenBank/DDBJ databases">
        <authorList>
            <person name="Schikora-Tamarit M.A."/>
        </authorList>
    </citation>
    <scope>NUCLEOTIDE SEQUENCE</scope>
    <source>
        <strain evidence="6">CBS6075</strain>
    </source>
</reference>
<dbReference type="Gene3D" id="3.30.160.20">
    <property type="match status" value="1"/>
</dbReference>